<dbReference type="InterPro" id="IPR058163">
    <property type="entry name" value="LysR-type_TF_proteobact-type"/>
</dbReference>
<dbReference type="SUPFAM" id="SSF53850">
    <property type="entry name" value="Periplasmic binding protein-like II"/>
    <property type="match status" value="1"/>
</dbReference>
<sequence length="296" mass="32879">MDRLRRMEIFLKLAEAGQFTRAAKQLSVSKSTVSQAVSDLEAYLGLQLVQRDGRSVQLSDAGQIYAAECRRVLEDIQALEDQVRGESLGMSGQIRLTAPNAYGTKTLTPLFLKFMELHPNISLDISLSERHVDLVAEGIDVAFRVGEMKDSELLARKIGATRMQMCAAPSYLANHGHPKDVADLRDHNCLIYSNNPVWQFEQDGDQVRFHPKGPVQTSSGDNLREFALAGLGIGFFPEFLIGDDLKSGKLVPVLEGIAGAVLDINIVRPADRHCPTRIIEFINFIQSEVQSRWRTS</sequence>
<dbReference type="Gene3D" id="1.10.10.10">
    <property type="entry name" value="Winged helix-like DNA-binding domain superfamily/Winged helix DNA-binding domain"/>
    <property type="match status" value="1"/>
</dbReference>
<dbReference type="SUPFAM" id="SSF46785">
    <property type="entry name" value="Winged helix' DNA-binding domain"/>
    <property type="match status" value="1"/>
</dbReference>
<dbReference type="Pfam" id="PF00126">
    <property type="entry name" value="HTH_1"/>
    <property type="match status" value="1"/>
</dbReference>
<evidence type="ECO:0000259" key="5">
    <source>
        <dbReference type="PROSITE" id="PS50931"/>
    </source>
</evidence>
<protein>
    <submittedName>
        <fullName evidence="6">LysR family transcriptional regulator</fullName>
    </submittedName>
</protein>
<keyword evidence="7" id="KW-1185">Reference proteome</keyword>
<feature type="domain" description="HTH lysR-type" evidence="5">
    <location>
        <begin position="1"/>
        <end position="59"/>
    </location>
</feature>
<dbReference type="GO" id="GO:0003677">
    <property type="term" value="F:DNA binding"/>
    <property type="evidence" value="ECO:0007669"/>
    <property type="project" value="UniProtKB-KW"/>
</dbReference>
<dbReference type="AlphaFoldDB" id="A0A918KLU2"/>
<dbReference type="InterPro" id="IPR036390">
    <property type="entry name" value="WH_DNA-bd_sf"/>
</dbReference>
<evidence type="ECO:0000256" key="3">
    <source>
        <dbReference type="ARBA" id="ARBA00023125"/>
    </source>
</evidence>
<organism evidence="6 7">
    <name type="scientific">Litorimonas cladophorae</name>
    <dbReference type="NCBI Taxonomy" id="1220491"/>
    <lineage>
        <taxon>Bacteria</taxon>
        <taxon>Pseudomonadati</taxon>
        <taxon>Pseudomonadota</taxon>
        <taxon>Alphaproteobacteria</taxon>
        <taxon>Maricaulales</taxon>
        <taxon>Robiginitomaculaceae</taxon>
    </lineage>
</organism>
<dbReference type="RefSeq" id="WP_189584355.1">
    <property type="nucleotide sequence ID" value="NZ_BMYV01000002.1"/>
</dbReference>
<dbReference type="InterPro" id="IPR036388">
    <property type="entry name" value="WH-like_DNA-bd_sf"/>
</dbReference>
<dbReference type="PANTHER" id="PTHR30537:SF5">
    <property type="entry name" value="HTH-TYPE TRANSCRIPTIONAL ACTIVATOR TTDR-RELATED"/>
    <property type="match status" value="1"/>
</dbReference>
<dbReference type="PANTHER" id="PTHR30537">
    <property type="entry name" value="HTH-TYPE TRANSCRIPTIONAL REGULATOR"/>
    <property type="match status" value="1"/>
</dbReference>
<dbReference type="PROSITE" id="PS50931">
    <property type="entry name" value="HTH_LYSR"/>
    <property type="match status" value="1"/>
</dbReference>
<dbReference type="Pfam" id="PF03466">
    <property type="entry name" value="LysR_substrate"/>
    <property type="match status" value="1"/>
</dbReference>
<dbReference type="EMBL" id="BMYV01000002">
    <property type="protein sequence ID" value="GGX67922.1"/>
    <property type="molecule type" value="Genomic_DNA"/>
</dbReference>
<dbReference type="InterPro" id="IPR000847">
    <property type="entry name" value="LysR_HTH_N"/>
</dbReference>
<reference evidence="6 7" key="1">
    <citation type="journal article" date="2014" name="Int. J. Syst. Evol. Microbiol.">
        <title>Complete genome sequence of Corynebacterium casei LMG S-19264T (=DSM 44701T), isolated from a smear-ripened cheese.</title>
        <authorList>
            <consortium name="US DOE Joint Genome Institute (JGI-PGF)"/>
            <person name="Walter F."/>
            <person name="Albersmeier A."/>
            <person name="Kalinowski J."/>
            <person name="Ruckert C."/>
        </authorList>
    </citation>
    <scope>NUCLEOTIDE SEQUENCE [LARGE SCALE GENOMIC DNA]</scope>
    <source>
        <strain evidence="6 7">KCTC 23968</strain>
    </source>
</reference>
<gene>
    <name evidence="6" type="ORF">GCM10011309_17020</name>
</gene>
<evidence type="ECO:0000313" key="7">
    <source>
        <dbReference type="Proteomes" id="UP000600865"/>
    </source>
</evidence>
<dbReference type="Gene3D" id="3.40.190.290">
    <property type="match status" value="1"/>
</dbReference>
<evidence type="ECO:0000313" key="6">
    <source>
        <dbReference type="EMBL" id="GGX67922.1"/>
    </source>
</evidence>
<keyword evidence="3" id="KW-0238">DNA-binding</keyword>
<dbReference type="CDD" id="cd08422">
    <property type="entry name" value="PBP2_CrgA_like"/>
    <property type="match status" value="1"/>
</dbReference>
<accession>A0A918KLU2</accession>
<dbReference type="InterPro" id="IPR005119">
    <property type="entry name" value="LysR_subst-bd"/>
</dbReference>
<keyword evidence="2" id="KW-0805">Transcription regulation</keyword>
<proteinExistence type="inferred from homology"/>
<dbReference type="Proteomes" id="UP000600865">
    <property type="component" value="Unassembled WGS sequence"/>
</dbReference>
<evidence type="ECO:0000256" key="2">
    <source>
        <dbReference type="ARBA" id="ARBA00023015"/>
    </source>
</evidence>
<dbReference type="PRINTS" id="PR00039">
    <property type="entry name" value="HTHLYSR"/>
</dbReference>
<dbReference type="GO" id="GO:0003700">
    <property type="term" value="F:DNA-binding transcription factor activity"/>
    <property type="evidence" value="ECO:0007669"/>
    <property type="project" value="InterPro"/>
</dbReference>
<dbReference type="FunFam" id="1.10.10.10:FF:000001">
    <property type="entry name" value="LysR family transcriptional regulator"/>
    <property type="match status" value="1"/>
</dbReference>
<comment type="similarity">
    <text evidence="1">Belongs to the LysR transcriptional regulatory family.</text>
</comment>
<evidence type="ECO:0000256" key="4">
    <source>
        <dbReference type="ARBA" id="ARBA00023163"/>
    </source>
</evidence>
<name>A0A918KLU2_9PROT</name>
<comment type="caution">
    <text evidence="6">The sequence shown here is derived from an EMBL/GenBank/DDBJ whole genome shotgun (WGS) entry which is preliminary data.</text>
</comment>
<evidence type="ECO:0000256" key="1">
    <source>
        <dbReference type="ARBA" id="ARBA00009437"/>
    </source>
</evidence>
<keyword evidence="4" id="KW-0804">Transcription</keyword>